<proteinExistence type="predicted"/>
<accession>A0A0A9E873</accession>
<reference evidence="1" key="2">
    <citation type="journal article" date="2015" name="Data Brief">
        <title>Shoot transcriptome of the giant reed, Arundo donax.</title>
        <authorList>
            <person name="Barrero R.A."/>
            <person name="Guerrero F.D."/>
            <person name="Moolhuijzen P."/>
            <person name="Goolsby J.A."/>
            <person name="Tidwell J."/>
            <person name="Bellgard S.E."/>
            <person name="Bellgard M.I."/>
        </authorList>
    </citation>
    <scope>NUCLEOTIDE SEQUENCE</scope>
    <source>
        <tissue evidence="1">Shoot tissue taken approximately 20 cm above the soil surface</tissue>
    </source>
</reference>
<dbReference type="AlphaFoldDB" id="A0A0A9E873"/>
<reference evidence="1" key="1">
    <citation type="submission" date="2014-09" db="EMBL/GenBank/DDBJ databases">
        <authorList>
            <person name="Magalhaes I.L.F."/>
            <person name="Oliveira U."/>
            <person name="Santos F.R."/>
            <person name="Vidigal T.H.D.A."/>
            <person name="Brescovit A.D."/>
            <person name="Santos A.J."/>
        </authorList>
    </citation>
    <scope>NUCLEOTIDE SEQUENCE</scope>
    <source>
        <tissue evidence="1">Shoot tissue taken approximately 20 cm above the soil surface</tissue>
    </source>
</reference>
<protein>
    <submittedName>
        <fullName evidence="1">Uncharacterized protein</fullName>
    </submittedName>
</protein>
<sequence length="65" mass="7630">MPSTHYTGTTYYLTSWPNIVIVLLANEIWSHYQFKSLTLQFMQVTICSHLEQKNVMEATWYPSVS</sequence>
<evidence type="ECO:0000313" key="1">
    <source>
        <dbReference type="EMBL" id="JAD96974.1"/>
    </source>
</evidence>
<organism evidence="1">
    <name type="scientific">Arundo donax</name>
    <name type="common">Giant reed</name>
    <name type="synonym">Donax arundinaceus</name>
    <dbReference type="NCBI Taxonomy" id="35708"/>
    <lineage>
        <taxon>Eukaryota</taxon>
        <taxon>Viridiplantae</taxon>
        <taxon>Streptophyta</taxon>
        <taxon>Embryophyta</taxon>
        <taxon>Tracheophyta</taxon>
        <taxon>Spermatophyta</taxon>
        <taxon>Magnoliopsida</taxon>
        <taxon>Liliopsida</taxon>
        <taxon>Poales</taxon>
        <taxon>Poaceae</taxon>
        <taxon>PACMAD clade</taxon>
        <taxon>Arundinoideae</taxon>
        <taxon>Arundineae</taxon>
        <taxon>Arundo</taxon>
    </lineage>
</organism>
<name>A0A0A9E873_ARUDO</name>
<dbReference type="EMBL" id="GBRH01200921">
    <property type="protein sequence ID" value="JAD96974.1"/>
    <property type="molecule type" value="Transcribed_RNA"/>
</dbReference>